<gene>
    <name evidence="1" type="ORF">kps110_072</name>
</gene>
<reference evidence="1 2" key="1">
    <citation type="submission" date="2018-01" db="EMBL/GenBank/DDBJ databases">
        <title>Complete genome of Klebsiella pneumoniae bacteriophage vB_KpnM_KpS110.</title>
        <authorList>
            <person name="Verevkin V.V."/>
            <person name="Solovieva E.V."/>
            <person name="Krasilnikova V.M."/>
            <person name="Kislichkina A.A."/>
            <person name="Volozhantsev N.V."/>
        </authorList>
    </citation>
    <scope>NUCLEOTIDE SEQUENCE [LARGE SCALE GENOMIC DNA]</scope>
</reference>
<sequence length="208" mass="23659">MKFLRNIVNTSYECTVVNPDRSPFFVFCKLVEEVCELSDVYHGIAASEPLNGEIADVIISAVDLLYVCDYKDAQIHGNMTKDEIIDSIITQMASAQGYSDFRQYSLEDHLFCDTTTGPEKNLAMIHHMKGRITRLLNQPQRSTDNLNFLVSTLIRYTAQLALSYGCAPQYGTDEGRTYYHCAEPSSIRIKVEHAFDHKVEKWRGKFGL</sequence>
<dbReference type="EMBL" id="MG770379">
    <property type="protein sequence ID" value="AUV59188.1"/>
    <property type="molecule type" value="Genomic_DNA"/>
</dbReference>
<proteinExistence type="predicted"/>
<evidence type="ECO:0000313" key="1">
    <source>
        <dbReference type="EMBL" id="AUV59188.1"/>
    </source>
</evidence>
<keyword evidence="2" id="KW-1185">Reference proteome</keyword>
<evidence type="ECO:0000313" key="2">
    <source>
        <dbReference type="Proteomes" id="UP000241603"/>
    </source>
</evidence>
<dbReference type="Proteomes" id="UP000241603">
    <property type="component" value="Segment"/>
</dbReference>
<accession>A0A2K9VAE6</accession>
<name>A0A2K9VAE6_9CAUD</name>
<protein>
    <submittedName>
        <fullName evidence="1">Uncharacterized protein</fullName>
    </submittedName>
</protein>
<organism evidence="1 2">
    <name type="scientific">Klebsiella phage vB_KpnM_KpS110</name>
    <dbReference type="NCBI Taxonomy" id="2079262"/>
    <lineage>
        <taxon>Viruses</taxon>
        <taxon>Duplodnaviria</taxon>
        <taxon>Heunggongvirae</taxon>
        <taxon>Uroviricota</taxon>
        <taxon>Caudoviricetes</taxon>
        <taxon>Pantevenvirales</taxon>
        <taxon>Ackermannviridae</taxon>
        <taxon>Taipeivirus</taxon>
        <taxon>Taipeivirus KpS110</taxon>
    </lineage>
</organism>